<sequence>MRYAHCLFCDDVRTEMGDKLSVMGIYGGELVATRPEALLPVGEGAPAALLPRLCIVGYAFTPIDRPFERLSFTVLRNDEVIQQQDLDPSELARMADRLKGIGSPEDPVTMFQVVVNLSLSPYIISDAHTLSLRFNTESEELIAGKLRVRFNKP</sequence>
<dbReference type="RefSeq" id="WP_063492398.1">
    <property type="nucleotide sequence ID" value="NZ_CP016340.1"/>
</dbReference>
<dbReference type="Proteomes" id="UP000076825">
    <property type="component" value="Chromosome 1"/>
</dbReference>
<dbReference type="AlphaFoldDB" id="A0A157SV65"/>
<dbReference type="KEGG" id="btrm:SAMEA390648703859"/>
<organism evidence="1 2">
    <name type="scientific">Bordetella trematum</name>
    <dbReference type="NCBI Taxonomy" id="123899"/>
    <lineage>
        <taxon>Bacteria</taxon>
        <taxon>Pseudomonadati</taxon>
        <taxon>Pseudomonadota</taxon>
        <taxon>Betaproteobacteria</taxon>
        <taxon>Burkholderiales</taxon>
        <taxon>Alcaligenaceae</taxon>
        <taxon>Bordetella</taxon>
    </lineage>
</organism>
<gene>
    <name evidence="1" type="ORF">SAMEA3906487_03859</name>
</gene>
<dbReference type="EMBL" id="LT546645">
    <property type="protein sequence ID" value="SAI73816.1"/>
    <property type="molecule type" value="Genomic_DNA"/>
</dbReference>
<evidence type="ECO:0000313" key="2">
    <source>
        <dbReference type="Proteomes" id="UP000076825"/>
    </source>
</evidence>
<dbReference type="STRING" id="123899.SAMEA3906487_03859"/>
<accession>A0A157SV65</accession>
<protein>
    <submittedName>
        <fullName evidence="1">Uncharacterized protein</fullName>
    </submittedName>
</protein>
<proteinExistence type="predicted"/>
<evidence type="ECO:0000313" key="1">
    <source>
        <dbReference type="EMBL" id="SAI73816.1"/>
    </source>
</evidence>
<dbReference type="PATRIC" id="fig|123899.6.peg.3859"/>
<keyword evidence="2" id="KW-1185">Reference proteome</keyword>
<reference evidence="1 2" key="1">
    <citation type="submission" date="2016-04" db="EMBL/GenBank/DDBJ databases">
        <authorList>
            <consortium name="Pathogen Informatics"/>
        </authorList>
    </citation>
    <scope>NUCLEOTIDE SEQUENCE [LARGE SCALE GENOMIC DNA]</scope>
    <source>
        <strain evidence="1 2">H044680328</strain>
    </source>
</reference>
<name>A0A157SV65_9BORD</name>